<keyword evidence="2" id="KW-1185">Reference proteome</keyword>
<organism evidence="1 2">
    <name type="scientific">Riccia fluitans</name>
    <dbReference type="NCBI Taxonomy" id="41844"/>
    <lineage>
        <taxon>Eukaryota</taxon>
        <taxon>Viridiplantae</taxon>
        <taxon>Streptophyta</taxon>
        <taxon>Embryophyta</taxon>
        <taxon>Marchantiophyta</taxon>
        <taxon>Marchantiopsida</taxon>
        <taxon>Marchantiidae</taxon>
        <taxon>Marchantiales</taxon>
        <taxon>Ricciaceae</taxon>
        <taxon>Riccia</taxon>
    </lineage>
</organism>
<dbReference type="Proteomes" id="UP001605036">
    <property type="component" value="Unassembled WGS sequence"/>
</dbReference>
<comment type="caution">
    <text evidence="1">The sequence shown here is derived from an EMBL/GenBank/DDBJ whole genome shotgun (WGS) entry which is preliminary data.</text>
</comment>
<evidence type="ECO:0000313" key="2">
    <source>
        <dbReference type="Proteomes" id="UP001605036"/>
    </source>
</evidence>
<proteinExistence type="predicted"/>
<accession>A0ABD1YSA8</accession>
<gene>
    <name evidence="1" type="ORF">R1flu_004086</name>
</gene>
<protein>
    <submittedName>
        <fullName evidence="1">Uncharacterized protein</fullName>
    </submittedName>
</protein>
<name>A0ABD1YSA8_9MARC</name>
<sequence>MSYATWPPSSFCLVRQVDSICPRSRWEELYAVREEGAESLLIFLDPNPNYYLELLEALESQLTIECRRELLGETTAVEETRFGKALYRSADGSLSYNDRVGGWPNGGEQNDLSLDSTHHVSGVQRTRQSALQNSCHGPSRALTRSLTWPCAHTRNSGHLSWGAHEQMRWRNDLEGNCLPH</sequence>
<reference evidence="1 2" key="1">
    <citation type="submission" date="2024-09" db="EMBL/GenBank/DDBJ databases">
        <title>Chromosome-scale assembly of Riccia fluitans.</title>
        <authorList>
            <person name="Paukszto L."/>
            <person name="Sawicki J."/>
            <person name="Karawczyk K."/>
            <person name="Piernik-Szablinska J."/>
            <person name="Szczecinska M."/>
            <person name="Mazdziarz M."/>
        </authorList>
    </citation>
    <scope>NUCLEOTIDE SEQUENCE [LARGE SCALE GENOMIC DNA]</scope>
    <source>
        <strain evidence="1">Rf_01</strain>
        <tissue evidence="1">Aerial parts of the thallus</tissue>
    </source>
</reference>
<evidence type="ECO:0000313" key="1">
    <source>
        <dbReference type="EMBL" id="KAL2632607.1"/>
    </source>
</evidence>
<dbReference type="AlphaFoldDB" id="A0ABD1YSA8"/>
<dbReference type="EMBL" id="JBHFFA010000003">
    <property type="protein sequence ID" value="KAL2632607.1"/>
    <property type="molecule type" value="Genomic_DNA"/>
</dbReference>